<sequence>MASLLRLPIAAAVIFLFALSAATVSARPCRTFIISSYSFRNPSSNTFATITEIRSISPLFSNDKPYGIFLDRPIQHQNLDTQSHASHPRGPLGFSTDADFSSLRDRTKDILSVALALLFGVGCGALTAATMYLVWSVFTARHELRAAAYGEFSDDEIESPKKVGYVKIPAAEVAAAPAPPAKDSVINLKNLNP</sequence>
<reference evidence="3 4" key="1">
    <citation type="journal article" date="2022" name="Nat. Genet.">
        <title>Improved pea reference genome and pan-genome highlight genomic features and evolutionary characteristics.</title>
        <authorList>
            <person name="Yang T."/>
            <person name="Liu R."/>
            <person name="Luo Y."/>
            <person name="Hu S."/>
            <person name="Wang D."/>
            <person name="Wang C."/>
            <person name="Pandey M.K."/>
            <person name="Ge S."/>
            <person name="Xu Q."/>
            <person name="Li N."/>
            <person name="Li G."/>
            <person name="Huang Y."/>
            <person name="Saxena R.K."/>
            <person name="Ji Y."/>
            <person name="Li M."/>
            <person name="Yan X."/>
            <person name="He Y."/>
            <person name="Liu Y."/>
            <person name="Wang X."/>
            <person name="Xiang C."/>
            <person name="Varshney R.K."/>
            <person name="Ding H."/>
            <person name="Gao S."/>
            <person name="Zong X."/>
        </authorList>
    </citation>
    <scope>NUCLEOTIDE SEQUENCE [LARGE SCALE GENOMIC DNA]</scope>
    <source>
        <strain evidence="3 4">cv. Zhongwan 6</strain>
    </source>
</reference>
<keyword evidence="4" id="KW-1185">Reference proteome</keyword>
<dbReference type="Proteomes" id="UP001058974">
    <property type="component" value="Chromosome 5"/>
</dbReference>
<accession>A0A9D4WWX2</accession>
<evidence type="ECO:0000313" key="3">
    <source>
        <dbReference type="EMBL" id="KAI5408205.1"/>
    </source>
</evidence>
<proteinExistence type="predicted"/>
<feature type="signal peptide" evidence="2">
    <location>
        <begin position="1"/>
        <end position="26"/>
    </location>
</feature>
<name>A0A9D4WWX2_PEA</name>
<keyword evidence="1" id="KW-0472">Membrane</keyword>
<dbReference type="PANTHER" id="PTHR35107:SF2">
    <property type="entry name" value="EXPRESSED PROTEIN"/>
    <property type="match status" value="1"/>
</dbReference>
<keyword evidence="1" id="KW-1133">Transmembrane helix</keyword>
<organism evidence="3 4">
    <name type="scientific">Pisum sativum</name>
    <name type="common">Garden pea</name>
    <name type="synonym">Lathyrus oleraceus</name>
    <dbReference type="NCBI Taxonomy" id="3888"/>
    <lineage>
        <taxon>Eukaryota</taxon>
        <taxon>Viridiplantae</taxon>
        <taxon>Streptophyta</taxon>
        <taxon>Embryophyta</taxon>
        <taxon>Tracheophyta</taxon>
        <taxon>Spermatophyta</taxon>
        <taxon>Magnoliopsida</taxon>
        <taxon>eudicotyledons</taxon>
        <taxon>Gunneridae</taxon>
        <taxon>Pentapetalae</taxon>
        <taxon>rosids</taxon>
        <taxon>fabids</taxon>
        <taxon>Fabales</taxon>
        <taxon>Fabaceae</taxon>
        <taxon>Papilionoideae</taxon>
        <taxon>50 kb inversion clade</taxon>
        <taxon>NPAAA clade</taxon>
        <taxon>Hologalegina</taxon>
        <taxon>IRL clade</taxon>
        <taxon>Fabeae</taxon>
        <taxon>Lathyrus</taxon>
    </lineage>
</organism>
<dbReference type="Gramene" id="Psat05G0414500-T1">
    <property type="protein sequence ID" value="KAI5408205.1"/>
    <property type="gene ID" value="KIW84_054145"/>
</dbReference>
<evidence type="ECO:0000256" key="1">
    <source>
        <dbReference type="SAM" id="Phobius"/>
    </source>
</evidence>
<comment type="caution">
    <text evidence="3">The sequence shown here is derived from an EMBL/GenBank/DDBJ whole genome shotgun (WGS) entry which is preliminary data.</text>
</comment>
<feature type="transmembrane region" description="Helical" evidence="1">
    <location>
        <begin position="110"/>
        <end position="135"/>
    </location>
</feature>
<gene>
    <name evidence="3" type="ORF">KIW84_054145</name>
</gene>
<evidence type="ECO:0008006" key="5">
    <source>
        <dbReference type="Google" id="ProtNLM"/>
    </source>
</evidence>
<feature type="chain" id="PRO_5039171949" description="Transmembrane protein" evidence="2">
    <location>
        <begin position="27"/>
        <end position="193"/>
    </location>
</feature>
<keyword evidence="1" id="KW-0812">Transmembrane</keyword>
<dbReference type="EMBL" id="JAMSHJ010000005">
    <property type="protein sequence ID" value="KAI5408205.1"/>
    <property type="molecule type" value="Genomic_DNA"/>
</dbReference>
<evidence type="ECO:0000256" key="2">
    <source>
        <dbReference type="SAM" id="SignalP"/>
    </source>
</evidence>
<keyword evidence="2" id="KW-0732">Signal</keyword>
<evidence type="ECO:0000313" key="4">
    <source>
        <dbReference type="Proteomes" id="UP001058974"/>
    </source>
</evidence>
<dbReference type="PANTHER" id="PTHR35107">
    <property type="entry name" value="EXPRESSED PROTEIN"/>
    <property type="match status" value="1"/>
</dbReference>
<protein>
    <recommendedName>
        <fullName evidence="5">Transmembrane protein</fullName>
    </recommendedName>
</protein>
<dbReference type="AlphaFoldDB" id="A0A9D4WWX2"/>